<protein>
    <submittedName>
        <fullName evidence="1">Uncharacterized protein</fullName>
    </submittedName>
</protein>
<reference evidence="2" key="1">
    <citation type="submission" date="2016-10" db="EMBL/GenBank/DDBJ databases">
        <authorList>
            <person name="Varghese N."/>
            <person name="Submissions S."/>
        </authorList>
    </citation>
    <scope>NUCLEOTIDE SEQUENCE [LARGE SCALE GENOMIC DNA]</scope>
    <source>
        <strain evidence="2">DSM 24450</strain>
    </source>
</reference>
<dbReference type="OrthoDB" id="1437535at2"/>
<name>A0A1I6Q7B1_9FLAO</name>
<dbReference type="EMBL" id="FOZP01000003">
    <property type="protein sequence ID" value="SFS48180.1"/>
    <property type="molecule type" value="Genomic_DNA"/>
</dbReference>
<sequence>MKLKIITLLLIAFTISIYGQEFEKGTIITKHYDTIKDVKIEKMSDAKSILHINYIDANGMMQSPDIETIKYYKRGEEQFCRIYNSGEMILAKKVASGEKLNLYLRDNSFYIEKVYDELIKVPSSSNKFKKVLSDFLSESPQIADKIKSQELQDIVEIVNLYNKG</sequence>
<evidence type="ECO:0000313" key="1">
    <source>
        <dbReference type="EMBL" id="SFS48180.1"/>
    </source>
</evidence>
<keyword evidence="2" id="KW-1185">Reference proteome</keyword>
<dbReference type="AlphaFoldDB" id="A0A1I6Q7B1"/>
<evidence type="ECO:0000313" key="2">
    <source>
        <dbReference type="Proteomes" id="UP000199312"/>
    </source>
</evidence>
<gene>
    <name evidence="1" type="ORF">SAMN04488006_1553</name>
</gene>
<dbReference type="STRING" id="593133.SAMN04488006_1553"/>
<organism evidence="1 2">
    <name type="scientific">Lutibacter maritimus</name>
    <dbReference type="NCBI Taxonomy" id="593133"/>
    <lineage>
        <taxon>Bacteria</taxon>
        <taxon>Pseudomonadati</taxon>
        <taxon>Bacteroidota</taxon>
        <taxon>Flavobacteriia</taxon>
        <taxon>Flavobacteriales</taxon>
        <taxon>Flavobacteriaceae</taxon>
        <taxon>Lutibacter</taxon>
    </lineage>
</organism>
<proteinExistence type="predicted"/>
<accession>A0A1I6Q7B1</accession>
<dbReference type="Proteomes" id="UP000199312">
    <property type="component" value="Unassembled WGS sequence"/>
</dbReference>
<dbReference type="RefSeq" id="WP_090224504.1">
    <property type="nucleotide sequence ID" value="NZ_FOZP01000003.1"/>
</dbReference>